<evidence type="ECO:0000256" key="1">
    <source>
        <dbReference type="ARBA" id="ARBA00004651"/>
    </source>
</evidence>
<keyword evidence="2" id="KW-1003">Cell membrane</keyword>
<dbReference type="Pfam" id="PF03706">
    <property type="entry name" value="LPG_synthase_TM"/>
    <property type="match status" value="1"/>
</dbReference>
<accession>A0A928YTD7</accession>
<reference evidence="7" key="1">
    <citation type="submission" date="2018-07" db="EMBL/GenBank/DDBJ databases">
        <title>Genome assembly of strain Ka43.</title>
        <authorList>
            <person name="Kukolya J."/>
            <person name="Nagy I."/>
            <person name="Horvath B."/>
            <person name="Toth A."/>
        </authorList>
    </citation>
    <scope>NUCLEOTIDE SEQUENCE</scope>
    <source>
        <strain evidence="7">KB43</strain>
    </source>
</reference>
<feature type="transmembrane region" description="Helical" evidence="6">
    <location>
        <begin position="7"/>
        <end position="25"/>
    </location>
</feature>
<sequence length="318" mass="35058">MKLNKDFLWPVIGLLAVAFSGWLLYHQLRDISFDDIIESLHAIPLTNWLLAALATLAAYAALAGYDRVALMHLRKRMPWHFITAASFTAYAIGHNIGASVFSGGVVRYRAYSAKGLSGPEVGVLVAFCSFTFALGAVLLGGLVLILQPHLLNRFFEDATPWMSYALGIFMLGLIALYVVGSSLRFKSIRIRNFRLQYPRLYIVFRQLIIGPLELVAAASIIYFALPEASNPGFLLILGIFLASFSAALVSHAPGGLGVLEVVFLLALPEVNAADVIAALLVFRLFYLLIPFAISLVIVVIFEHAQWLQRWKSMRKNGS</sequence>
<evidence type="ECO:0000256" key="2">
    <source>
        <dbReference type="ARBA" id="ARBA00022475"/>
    </source>
</evidence>
<name>A0A928YTD7_9GAMM</name>
<gene>
    <name evidence="7" type="ORF">C4F51_06860</name>
</gene>
<keyword evidence="8" id="KW-1185">Reference proteome</keyword>
<keyword evidence="4 6" id="KW-1133">Transmembrane helix</keyword>
<evidence type="ECO:0000256" key="6">
    <source>
        <dbReference type="SAM" id="Phobius"/>
    </source>
</evidence>
<dbReference type="AlphaFoldDB" id="A0A928YTD7"/>
<evidence type="ECO:0000256" key="3">
    <source>
        <dbReference type="ARBA" id="ARBA00022692"/>
    </source>
</evidence>
<organism evidence="7 8">
    <name type="scientific">Cellvibrio polysaccharolyticus</name>
    <dbReference type="NCBI Taxonomy" id="2082724"/>
    <lineage>
        <taxon>Bacteria</taxon>
        <taxon>Pseudomonadati</taxon>
        <taxon>Pseudomonadota</taxon>
        <taxon>Gammaproteobacteria</taxon>
        <taxon>Cellvibrionales</taxon>
        <taxon>Cellvibrionaceae</taxon>
        <taxon>Cellvibrio</taxon>
    </lineage>
</organism>
<feature type="transmembrane region" description="Helical" evidence="6">
    <location>
        <begin position="231"/>
        <end position="249"/>
    </location>
</feature>
<dbReference type="InterPro" id="IPR022791">
    <property type="entry name" value="L-PG_synthase/AglD"/>
</dbReference>
<feature type="transmembrane region" description="Helical" evidence="6">
    <location>
        <begin position="161"/>
        <end position="179"/>
    </location>
</feature>
<keyword evidence="3 6" id="KW-0812">Transmembrane</keyword>
<evidence type="ECO:0000256" key="4">
    <source>
        <dbReference type="ARBA" id="ARBA00022989"/>
    </source>
</evidence>
<comment type="caution">
    <text evidence="7">The sequence shown here is derived from an EMBL/GenBank/DDBJ whole genome shotgun (WGS) entry which is preliminary data.</text>
</comment>
<evidence type="ECO:0000256" key="5">
    <source>
        <dbReference type="ARBA" id="ARBA00023136"/>
    </source>
</evidence>
<feature type="transmembrane region" description="Helical" evidence="6">
    <location>
        <begin position="288"/>
        <end position="307"/>
    </location>
</feature>
<keyword evidence="5 6" id="KW-0472">Membrane</keyword>
<proteinExistence type="predicted"/>
<dbReference type="EMBL" id="PRDL01000001">
    <property type="protein sequence ID" value="MBE8716909.1"/>
    <property type="molecule type" value="Genomic_DNA"/>
</dbReference>
<protein>
    <submittedName>
        <fullName evidence="7">UPF0104 family protein</fullName>
    </submittedName>
</protein>
<comment type="subcellular location">
    <subcellularLocation>
        <location evidence="1">Cell membrane</location>
        <topology evidence="1">Multi-pass membrane protein</topology>
    </subcellularLocation>
</comment>
<feature type="transmembrane region" description="Helical" evidence="6">
    <location>
        <begin position="121"/>
        <end position="146"/>
    </location>
</feature>
<dbReference type="Proteomes" id="UP000652567">
    <property type="component" value="Unassembled WGS sequence"/>
</dbReference>
<dbReference type="RefSeq" id="WP_193908349.1">
    <property type="nucleotide sequence ID" value="NZ_PRDL01000001.1"/>
</dbReference>
<evidence type="ECO:0000313" key="7">
    <source>
        <dbReference type="EMBL" id="MBE8716909.1"/>
    </source>
</evidence>
<dbReference type="GO" id="GO:0005886">
    <property type="term" value="C:plasma membrane"/>
    <property type="evidence" value="ECO:0007669"/>
    <property type="project" value="UniProtKB-SubCell"/>
</dbReference>
<feature type="transmembrane region" description="Helical" evidence="6">
    <location>
        <begin position="45"/>
        <end position="65"/>
    </location>
</feature>
<feature type="transmembrane region" description="Helical" evidence="6">
    <location>
        <begin position="200"/>
        <end position="225"/>
    </location>
</feature>
<evidence type="ECO:0000313" key="8">
    <source>
        <dbReference type="Proteomes" id="UP000652567"/>
    </source>
</evidence>